<dbReference type="EMBL" id="AYYC01000677">
    <property type="protein sequence ID" value="ETK04230.1"/>
    <property type="molecule type" value="Genomic_DNA"/>
</dbReference>
<proteinExistence type="predicted"/>
<sequence length="439" mass="51299">MYQTIDGHLCLSVADWIKAGLTRSQFYNDSKRGDLTIYRRSLHDRTLIDAWSIRRPERIAAIERAFGRREEQGKAPRATGPEIDAEAVAFFRDYTYGEAQAHLPEDAITRYTNNATIVRHLLGRLEVIRAHRNIPMGEFWRDSVAYAAEQQTKGLPNSLPMSERGFRRLVMRFKEEGYAAFVSKNYGNDTALRLEEEAREWLIARYATPIDRLTVKQLFEAYNRVARERGWKPVRSENTIRRLLDRPEVRPLWYGLRHGELKAKELFTRHHKTALPEVRDAIWYGDGTRLNYYYRDSEGRVATCCVYEVMDAYSEVLLGYHISPREDVEAQFFAYKMALQTSGRKPYEIRFDNQGGHGKLKNSDFFRCMAQLAIPTQPYNGKSKTIESVFGRFQQGYLHRDWFFTGQNVTARKDESHANREFILANRRDLPSLEEIRQL</sequence>
<evidence type="ECO:0008006" key="3">
    <source>
        <dbReference type="Google" id="ProtNLM"/>
    </source>
</evidence>
<dbReference type="InterPro" id="IPR012337">
    <property type="entry name" value="RNaseH-like_sf"/>
</dbReference>
<dbReference type="InterPro" id="IPR036397">
    <property type="entry name" value="RNaseH_sf"/>
</dbReference>
<comment type="caution">
    <text evidence="1">The sequence shown here is derived from an EMBL/GenBank/DDBJ whole genome shotgun (WGS) entry which is preliminary data.</text>
</comment>
<organism evidence="1 2">
    <name type="scientific">Tannerella sp. oral taxon BU063 isolate Cell 5</name>
    <dbReference type="NCBI Taxonomy" id="1410950"/>
    <lineage>
        <taxon>Bacteria</taxon>
        <taxon>Pseudomonadati</taxon>
        <taxon>Bacteroidota</taxon>
        <taxon>Bacteroidia</taxon>
        <taxon>Bacteroidales</taxon>
        <taxon>Tannerellaceae</taxon>
        <taxon>Tannerella</taxon>
    </lineage>
</organism>
<gene>
    <name evidence="1" type="ORF">T229_10095</name>
</gene>
<accession>W2CAS2</accession>
<dbReference type="GO" id="GO:0003676">
    <property type="term" value="F:nucleic acid binding"/>
    <property type="evidence" value="ECO:0007669"/>
    <property type="project" value="InterPro"/>
</dbReference>
<dbReference type="Gene3D" id="3.30.420.10">
    <property type="entry name" value="Ribonuclease H-like superfamily/Ribonuclease H"/>
    <property type="match status" value="1"/>
</dbReference>
<dbReference type="SUPFAM" id="SSF53098">
    <property type="entry name" value="Ribonuclease H-like"/>
    <property type="match status" value="1"/>
</dbReference>
<name>W2CAS2_9BACT</name>
<feature type="non-terminal residue" evidence="1">
    <location>
        <position position="439"/>
    </location>
</feature>
<evidence type="ECO:0000313" key="2">
    <source>
        <dbReference type="Proteomes" id="UP000018872"/>
    </source>
</evidence>
<dbReference type="AlphaFoldDB" id="W2CAS2"/>
<reference evidence="1 2" key="1">
    <citation type="submission" date="2013-11" db="EMBL/GenBank/DDBJ databases">
        <title>Single cell genomics of uncultured Tannerella BU063 (oral taxon 286).</title>
        <authorList>
            <person name="Beall C.J."/>
            <person name="Campbell A.G."/>
            <person name="Griffen A.L."/>
            <person name="Podar M."/>
            <person name="Leys E.J."/>
        </authorList>
    </citation>
    <scope>NUCLEOTIDE SEQUENCE [LARGE SCALE GENOMIC DNA]</scope>
    <source>
        <strain evidence="1">Cell 5</strain>
    </source>
</reference>
<evidence type="ECO:0000313" key="1">
    <source>
        <dbReference type="EMBL" id="ETK04230.1"/>
    </source>
</evidence>
<protein>
    <recommendedName>
        <fullName evidence="3">Integrase catalytic domain-containing protein</fullName>
    </recommendedName>
</protein>
<dbReference type="Proteomes" id="UP000018872">
    <property type="component" value="Unassembled WGS sequence"/>
</dbReference>